<dbReference type="SUPFAM" id="SSF144020">
    <property type="entry name" value="FdhE-like"/>
    <property type="match status" value="1"/>
</dbReference>
<dbReference type="Gene3D" id="3.90.1670.10">
    <property type="entry name" value="FdhE-like domain"/>
    <property type="match status" value="1"/>
</dbReference>
<reference evidence="3" key="1">
    <citation type="journal article" date="2020" name="mSystems">
        <title>Genome- and Community-Level Interaction Insights into Carbon Utilization and Element Cycling Functions of Hydrothermarchaeota in Hydrothermal Sediment.</title>
        <authorList>
            <person name="Zhou Z."/>
            <person name="Liu Y."/>
            <person name="Xu W."/>
            <person name="Pan J."/>
            <person name="Luo Z.H."/>
            <person name="Li M."/>
        </authorList>
    </citation>
    <scope>NUCLEOTIDE SEQUENCE [LARGE SCALE GENOMIC DNA]</scope>
    <source>
        <strain evidence="3">SpSt-1065</strain>
    </source>
</reference>
<dbReference type="EMBL" id="DRWX01000221">
    <property type="protein sequence ID" value="HHM96485.1"/>
    <property type="molecule type" value="Genomic_DNA"/>
</dbReference>
<dbReference type="GO" id="GO:0051604">
    <property type="term" value="P:protein maturation"/>
    <property type="evidence" value="ECO:0007669"/>
    <property type="project" value="TreeGrafter"/>
</dbReference>
<gene>
    <name evidence="3" type="primary">fdhE</name>
    <name evidence="3" type="ORF">ENM21_04650</name>
</gene>
<dbReference type="AlphaFoldDB" id="A0A7C5RUN6"/>
<name>A0A7C5RUN6_THERO</name>
<dbReference type="InterPro" id="IPR024064">
    <property type="entry name" value="FdhE-like_sf"/>
</dbReference>
<organism evidence="3">
    <name type="scientific">Thermomicrobium roseum</name>
    <dbReference type="NCBI Taxonomy" id="500"/>
    <lineage>
        <taxon>Bacteria</taxon>
        <taxon>Pseudomonadati</taxon>
        <taxon>Thermomicrobiota</taxon>
        <taxon>Thermomicrobia</taxon>
        <taxon>Thermomicrobiales</taxon>
        <taxon>Thermomicrobiaceae</taxon>
        <taxon>Thermomicrobium</taxon>
    </lineage>
</organism>
<dbReference type="Pfam" id="PF24860">
    <property type="entry name" value="FdhE_C"/>
    <property type="match status" value="1"/>
</dbReference>
<evidence type="ECO:0000256" key="1">
    <source>
        <dbReference type="ARBA" id="ARBA00022490"/>
    </source>
</evidence>
<dbReference type="GO" id="GO:0008199">
    <property type="term" value="F:ferric iron binding"/>
    <property type="evidence" value="ECO:0007669"/>
    <property type="project" value="TreeGrafter"/>
</dbReference>
<dbReference type="InterPro" id="IPR006452">
    <property type="entry name" value="Formate_DH_accessory"/>
</dbReference>
<dbReference type="PANTHER" id="PTHR37689:SF1">
    <property type="entry name" value="PROTEIN FDHE"/>
    <property type="match status" value="1"/>
</dbReference>
<accession>A0A7C5RUN6</accession>
<dbReference type="InterPro" id="IPR056796">
    <property type="entry name" value="FdhE_C"/>
</dbReference>
<dbReference type="GO" id="GO:0005829">
    <property type="term" value="C:cytosol"/>
    <property type="evidence" value="ECO:0007669"/>
    <property type="project" value="TreeGrafter"/>
</dbReference>
<comment type="caution">
    <text evidence="3">The sequence shown here is derived from an EMBL/GenBank/DDBJ whole genome shotgun (WGS) entry which is preliminary data.</text>
</comment>
<keyword evidence="1" id="KW-0963">Cytoplasm</keyword>
<sequence length="290" mass="32447">MTAIVARLEDLAQHDAVLAPLARLYVLVLRLIDTTESSLVAVPSTQRPPESHLSVPLLHQQTLAIDLGMIERLLQEASELLAEHGLPESQALVEAVAERRLSALELLQAGVQGNAVAFEQLARSTRLAVQLMTVLGNVLSIPVLALASRVISFREPLRWQVGYCPHCAAWPTLAEFRGLERERWLRCGRCGTGWRYPHQQCPFCENSNHRSLRYFAEEGKQDSQRVEVCEQCRGYLKTFATLGPWSLGEILLQDLATVEFDFLAQDRGYQRPEGLGYPLEVQIVAQELLA</sequence>
<evidence type="ECO:0000259" key="2">
    <source>
        <dbReference type="Pfam" id="PF24860"/>
    </source>
</evidence>
<proteinExistence type="predicted"/>
<dbReference type="PANTHER" id="PTHR37689">
    <property type="entry name" value="PROTEIN FDHE"/>
    <property type="match status" value="1"/>
</dbReference>
<dbReference type="CDD" id="cd16341">
    <property type="entry name" value="FdhE"/>
    <property type="match status" value="1"/>
</dbReference>
<protein>
    <submittedName>
        <fullName evidence="3">Formate dehydrogenase accessory protein FdhE</fullName>
    </submittedName>
</protein>
<evidence type="ECO:0000313" key="3">
    <source>
        <dbReference type="EMBL" id="HHM96485.1"/>
    </source>
</evidence>
<feature type="domain" description="FdhE C-terminal" evidence="2">
    <location>
        <begin position="200"/>
        <end position="271"/>
    </location>
</feature>